<dbReference type="GO" id="GO:0005509">
    <property type="term" value="F:calcium ion binding"/>
    <property type="evidence" value="ECO:0007669"/>
    <property type="project" value="TreeGrafter"/>
</dbReference>
<dbReference type="InterPro" id="IPR016035">
    <property type="entry name" value="Acyl_Trfase/lysoPLipase"/>
</dbReference>
<evidence type="ECO:0000259" key="4">
    <source>
        <dbReference type="PROSITE" id="PS51210"/>
    </source>
</evidence>
<sequence length="614" mass="69714">MLWHSVKSLAKRDESDTHVTKTLASIQLDPLSGNQKEKVSLKIGKDMVDLDLETNEREEEELDVRMEFDIPHEEKEFLKKRKVVVAQSLQKLLGLKCPLKPDQVPTIAVVASGGGARAMTGLLGGLKGLQDMGVLDTVSYITGVSGSTWTMSSLYRDPNWSKQNLEKVINEEKVQMTKKLSSAFSEEKTKYYVEQMEEKRKAGYLQSFSDLSGLIIEHLIFGKETTYKLSDQKEAVAEGQNPLPIYTAVNKKEDVMEGEQRSESEWCEFTPYEVGLLKYGAFVRTEDFGSHFFLGHRIKKLPELRIPYLIGMWSSAFSLSVSELLDFVIGPRSKSSKSEDDSEGTSTVQARRAVLQRRVTIPLSGISFGNKGLIVKRSVSKMTAFVHRLFCKRPLVTEIYNYMHGVFMHKNYDKDPRFLAWKESQALGLSKERHPDSYPNELTPSDSTLQLVDAGLAINIGCAPILRTERKADLIIVLSYSWDIDPLAVVKLTSSYCKSHEIPFPNVDGTLPEQEAYVFKDEDQAEAPIVIHFPLVNVTFRDVLAPGLKRKTPKERKADRLYGDNYTTRNLVYDKKHFEFLINLTYYNIISNKEMMLNVLKDAVHRKMEKTNAH</sequence>
<evidence type="ECO:0000256" key="2">
    <source>
        <dbReference type="ARBA" id="ARBA00023098"/>
    </source>
</evidence>
<dbReference type="Ensembl" id="ENSSORT00005054121.1">
    <property type="protein sequence ID" value="ENSSORP00005052869.1"/>
    <property type="gene ID" value="ENSSORG00005023824.1"/>
</dbReference>
<reference evidence="5" key="3">
    <citation type="submission" date="2025-09" db="UniProtKB">
        <authorList>
            <consortium name="Ensembl"/>
        </authorList>
    </citation>
    <scope>IDENTIFICATION</scope>
</reference>
<dbReference type="SMART" id="SM00022">
    <property type="entry name" value="PLAc"/>
    <property type="match status" value="1"/>
</dbReference>
<dbReference type="AlphaFoldDB" id="A0A673CHU5"/>
<keyword evidence="3" id="KW-0442">Lipid degradation</keyword>
<dbReference type="Pfam" id="PF01735">
    <property type="entry name" value="PLA2_B"/>
    <property type="match status" value="1"/>
</dbReference>
<dbReference type="Proteomes" id="UP000472271">
    <property type="component" value="Chromosome 15"/>
</dbReference>
<evidence type="ECO:0000313" key="5">
    <source>
        <dbReference type="Ensembl" id="ENSSORP00005052869.1"/>
    </source>
</evidence>
<dbReference type="GO" id="GO:0047498">
    <property type="term" value="F:calcium-dependent phospholipase A2 activity"/>
    <property type="evidence" value="ECO:0007669"/>
    <property type="project" value="TreeGrafter"/>
</dbReference>
<keyword evidence="2 3" id="KW-0443">Lipid metabolism</keyword>
<protein>
    <recommendedName>
        <fullName evidence="4">PLA2c domain-containing protein</fullName>
    </recommendedName>
</protein>
<evidence type="ECO:0000256" key="3">
    <source>
        <dbReference type="PROSITE-ProRule" id="PRU00555"/>
    </source>
</evidence>
<feature type="domain" description="PLA2c" evidence="4">
    <location>
        <begin position="56"/>
        <end position="614"/>
    </location>
</feature>
<dbReference type="InterPro" id="IPR002642">
    <property type="entry name" value="LysoPLipase_cat_dom"/>
</dbReference>
<dbReference type="InParanoid" id="A0A673CHU5"/>
<evidence type="ECO:0000256" key="1">
    <source>
        <dbReference type="ARBA" id="ARBA00022801"/>
    </source>
</evidence>
<dbReference type="PANTHER" id="PTHR10728:SF32">
    <property type="entry name" value="CYTOSOLIC PHOSPHOLIPASE A2 BETA"/>
    <property type="match status" value="1"/>
</dbReference>
<dbReference type="GO" id="GO:0005829">
    <property type="term" value="C:cytosol"/>
    <property type="evidence" value="ECO:0007669"/>
    <property type="project" value="TreeGrafter"/>
</dbReference>
<dbReference type="PROSITE" id="PS51210">
    <property type="entry name" value="PLA2C"/>
    <property type="match status" value="1"/>
</dbReference>
<organism evidence="5 6">
    <name type="scientific">Sphaeramia orbicularis</name>
    <name type="common">orbiculate cardinalfish</name>
    <dbReference type="NCBI Taxonomy" id="375764"/>
    <lineage>
        <taxon>Eukaryota</taxon>
        <taxon>Metazoa</taxon>
        <taxon>Chordata</taxon>
        <taxon>Craniata</taxon>
        <taxon>Vertebrata</taxon>
        <taxon>Euteleostomi</taxon>
        <taxon>Actinopterygii</taxon>
        <taxon>Neopterygii</taxon>
        <taxon>Teleostei</taxon>
        <taxon>Neoteleostei</taxon>
        <taxon>Acanthomorphata</taxon>
        <taxon>Gobiaria</taxon>
        <taxon>Kurtiformes</taxon>
        <taxon>Apogonoidei</taxon>
        <taxon>Apogonidae</taxon>
        <taxon>Apogoninae</taxon>
        <taxon>Sphaeramia</taxon>
    </lineage>
</organism>
<dbReference type="PANTHER" id="PTHR10728">
    <property type="entry name" value="CYTOSOLIC PHOSPHOLIPASE A2"/>
    <property type="match status" value="1"/>
</dbReference>
<reference evidence="5" key="2">
    <citation type="submission" date="2025-08" db="UniProtKB">
        <authorList>
            <consortium name="Ensembl"/>
        </authorList>
    </citation>
    <scope>IDENTIFICATION</scope>
</reference>
<name>A0A673CHU5_9TELE</name>
<proteinExistence type="predicted"/>
<dbReference type="Gene3D" id="3.40.1090.10">
    <property type="entry name" value="Cytosolic phospholipase A2 catalytic domain"/>
    <property type="match status" value="1"/>
</dbReference>
<accession>A0A673CHU5</accession>
<keyword evidence="6" id="KW-1185">Reference proteome</keyword>
<dbReference type="GO" id="GO:0005544">
    <property type="term" value="F:calcium-dependent phospholipid binding"/>
    <property type="evidence" value="ECO:0007669"/>
    <property type="project" value="TreeGrafter"/>
</dbReference>
<evidence type="ECO:0000313" key="6">
    <source>
        <dbReference type="Proteomes" id="UP000472271"/>
    </source>
</evidence>
<reference evidence="5" key="1">
    <citation type="submission" date="2019-06" db="EMBL/GenBank/DDBJ databases">
        <authorList>
            <consortium name="Wellcome Sanger Institute Data Sharing"/>
        </authorList>
    </citation>
    <scope>NUCLEOTIDE SEQUENCE [LARGE SCALE GENOMIC DNA]</scope>
</reference>
<keyword evidence="1 3" id="KW-0378">Hydrolase</keyword>
<dbReference type="SUPFAM" id="SSF52151">
    <property type="entry name" value="FabD/lysophospholipase-like"/>
    <property type="match status" value="1"/>
</dbReference>
<dbReference type="GO" id="GO:0046475">
    <property type="term" value="P:glycerophospholipid catabolic process"/>
    <property type="evidence" value="ECO:0007669"/>
    <property type="project" value="TreeGrafter"/>
</dbReference>